<reference evidence="1" key="1">
    <citation type="submission" date="2021-05" db="EMBL/GenBank/DDBJ databases">
        <authorList>
            <person name="Pan Q."/>
            <person name="Jouanno E."/>
            <person name="Zahm M."/>
            <person name="Klopp C."/>
            <person name="Cabau C."/>
            <person name="Louis A."/>
            <person name="Berthelot C."/>
            <person name="Parey E."/>
            <person name="Roest Crollius H."/>
            <person name="Montfort J."/>
            <person name="Robinson-Rechavi M."/>
            <person name="Bouchez O."/>
            <person name="Lampietro C."/>
            <person name="Lopez Roques C."/>
            <person name="Donnadieu C."/>
            <person name="Postlethwait J."/>
            <person name="Bobe J."/>
            <person name="Dillon D."/>
            <person name="Chandos A."/>
            <person name="von Hippel F."/>
            <person name="Guiguen Y."/>
        </authorList>
    </citation>
    <scope>NUCLEOTIDE SEQUENCE</scope>
    <source>
        <strain evidence="1">YG-Jan2019</strain>
    </source>
</reference>
<organism evidence="1 2">
    <name type="scientific">Dallia pectoralis</name>
    <name type="common">Alaska blackfish</name>
    <dbReference type="NCBI Taxonomy" id="75939"/>
    <lineage>
        <taxon>Eukaryota</taxon>
        <taxon>Metazoa</taxon>
        <taxon>Chordata</taxon>
        <taxon>Craniata</taxon>
        <taxon>Vertebrata</taxon>
        <taxon>Euteleostomi</taxon>
        <taxon>Actinopterygii</taxon>
        <taxon>Neopterygii</taxon>
        <taxon>Teleostei</taxon>
        <taxon>Protacanthopterygii</taxon>
        <taxon>Esociformes</taxon>
        <taxon>Umbridae</taxon>
        <taxon>Dallia</taxon>
    </lineage>
</organism>
<protein>
    <submittedName>
        <fullName evidence="1">Uncharacterized protein</fullName>
    </submittedName>
</protein>
<dbReference type="Proteomes" id="UP001157502">
    <property type="component" value="Chromosome 15"/>
</dbReference>
<comment type="caution">
    <text evidence="1">The sequence shown here is derived from an EMBL/GenBank/DDBJ whole genome shotgun (WGS) entry which is preliminary data.</text>
</comment>
<dbReference type="EMBL" id="CM055742">
    <property type="protein sequence ID" value="KAJ8000939.1"/>
    <property type="molecule type" value="Genomic_DNA"/>
</dbReference>
<sequence length="295" mass="32599">MDGSLWFFGRCDKQPENTSEDMTRRSTQKQGMSGPLSTDVYVSYTSREGTQGLRIGHPPQSLRSSHLVFETENSDPKNERNIPLVKLSRSCLKSLPLYETHGRSHSTPPPDTPSQFSLTKAVSSPFSSSNSPRFLSDLGTFPIIFPEISCDAFAHRSHTIPPVSFSLSAWDPSPSHQKAYRLPQNQTHLSPGSRLLCQPQTACVIFYTTPPHPGSIQQAACHHLTRLMPPHGSPFSAGFAPHTAGRSRLSAVMLSSANIASHSDHSRPSLLSNPWYTPPPGFDFQTECFQRNMNL</sequence>
<keyword evidence="2" id="KW-1185">Reference proteome</keyword>
<proteinExistence type="predicted"/>
<evidence type="ECO:0000313" key="1">
    <source>
        <dbReference type="EMBL" id="KAJ8000939.1"/>
    </source>
</evidence>
<name>A0ACC2GBB4_DALPE</name>
<accession>A0ACC2GBB4</accession>
<gene>
    <name evidence="1" type="ORF">DPEC_G00185580</name>
</gene>
<evidence type="ECO:0000313" key="2">
    <source>
        <dbReference type="Proteomes" id="UP001157502"/>
    </source>
</evidence>